<dbReference type="Gene3D" id="2.30.38.10">
    <property type="entry name" value="Luciferase, Domain 3"/>
    <property type="match status" value="1"/>
</dbReference>
<dbReference type="FunFam" id="1.10.1200.10:FF:000005">
    <property type="entry name" value="Nonribosomal peptide synthetase 1"/>
    <property type="match status" value="1"/>
</dbReference>
<dbReference type="SUPFAM" id="SSF47336">
    <property type="entry name" value="ACP-like"/>
    <property type="match status" value="1"/>
</dbReference>
<dbReference type="InterPro" id="IPR023213">
    <property type="entry name" value="CAT-like_dom_sf"/>
</dbReference>
<dbReference type="NCBIfam" id="TIGR01733">
    <property type="entry name" value="AA-adenyl-dom"/>
    <property type="match status" value="1"/>
</dbReference>
<dbReference type="InterPro" id="IPR010071">
    <property type="entry name" value="AA_adenyl_dom"/>
</dbReference>
<dbReference type="Gene3D" id="3.40.50.980">
    <property type="match status" value="2"/>
</dbReference>
<dbReference type="CDD" id="cd19534">
    <property type="entry name" value="E_NRPS"/>
    <property type="match status" value="1"/>
</dbReference>
<keyword evidence="4" id="KW-0597">Phosphoprotein</keyword>
<evidence type="ECO:0000313" key="6">
    <source>
        <dbReference type="EMBL" id="OAD21986.1"/>
    </source>
</evidence>
<comment type="cofactor">
    <cofactor evidence="1">
        <name>pantetheine 4'-phosphate</name>
        <dbReference type="ChEBI" id="CHEBI:47942"/>
    </cofactor>
</comment>
<evidence type="ECO:0000259" key="5">
    <source>
        <dbReference type="PROSITE" id="PS50075"/>
    </source>
</evidence>
<dbReference type="FunFam" id="3.40.50.980:FF:000001">
    <property type="entry name" value="Non-ribosomal peptide synthetase"/>
    <property type="match status" value="1"/>
</dbReference>
<dbReference type="Gene3D" id="3.30.300.30">
    <property type="match status" value="1"/>
</dbReference>
<evidence type="ECO:0000256" key="4">
    <source>
        <dbReference type="ARBA" id="ARBA00022553"/>
    </source>
</evidence>
<dbReference type="PROSITE" id="PS00455">
    <property type="entry name" value="AMP_BINDING"/>
    <property type="match status" value="1"/>
</dbReference>
<feature type="domain" description="Carrier" evidence="5">
    <location>
        <begin position="630"/>
        <end position="704"/>
    </location>
</feature>
<dbReference type="PANTHER" id="PTHR45527:SF1">
    <property type="entry name" value="FATTY ACID SYNTHASE"/>
    <property type="match status" value="1"/>
</dbReference>
<dbReference type="InterPro" id="IPR001242">
    <property type="entry name" value="Condensation_dom"/>
</dbReference>
<dbReference type="Gene3D" id="1.10.1200.10">
    <property type="entry name" value="ACP-like"/>
    <property type="match status" value="1"/>
</dbReference>
<dbReference type="Gene3D" id="3.30.559.10">
    <property type="entry name" value="Chloramphenicol acetyltransferase-like domain"/>
    <property type="match status" value="2"/>
</dbReference>
<evidence type="ECO:0000256" key="1">
    <source>
        <dbReference type="ARBA" id="ARBA00001957"/>
    </source>
</evidence>
<name>A0A176S217_9GAMM</name>
<dbReference type="Proteomes" id="UP000076962">
    <property type="component" value="Unassembled WGS sequence"/>
</dbReference>
<dbReference type="EMBL" id="LUTY01001250">
    <property type="protein sequence ID" value="OAD21986.1"/>
    <property type="molecule type" value="Genomic_DNA"/>
</dbReference>
<dbReference type="Pfam" id="PF00550">
    <property type="entry name" value="PP-binding"/>
    <property type="match status" value="1"/>
</dbReference>
<accession>A0A176S217</accession>
<dbReference type="AlphaFoldDB" id="A0A176S217"/>
<dbReference type="GO" id="GO:0005737">
    <property type="term" value="C:cytoplasm"/>
    <property type="evidence" value="ECO:0007669"/>
    <property type="project" value="TreeGrafter"/>
</dbReference>
<dbReference type="Pfam" id="PF13193">
    <property type="entry name" value="AMP-binding_C"/>
    <property type="match status" value="1"/>
</dbReference>
<dbReference type="PROSITE" id="PS50075">
    <property type="entry name" value="CARRIER"/>
    <property type="match status" value="1"/>
</dbReference>
<dbReference type="Gene3D" id="3.30.559.30">
    <property type="entry name" value="Nonribosomal peptide synthetase, condensation domain"/>
    <property type="match status" value="2"/>
</dbReference>
<dbReference type="InterPro" id="IPR025110">
    <property type="entry name" value="AMP-bd_C"/>
</dbReference>
<comment type="similarity">
    <text evidence="2">Belongs to the ATP-dependent AMP-binding enzyme family.</text>
</comment>
<proteinExistence type="inferred from homology"/>
<sequence>MKQTATEAYHYQNYPFDRLVEELNLKRDLSRSPLFDVMVVLQNQENTPFNLHGITVSPYELTSSLSRFDLTFNFLETESGIEGRIEYNTDLFKEERIQNMISHFQELIKSVISTPKQPIQALNILTEIERHKLLVEFNQTRVDFPKNKTVIDLFEQAVSKAPEKTAIVFEEQQLSYQELNNKANQLAFELINVHHIQPDDRVGIMLDRSELMVIAILGILKAGGAYVPIAREYPEDRRNYILEDSGCKVLLTQSELTHLKGQSKIDSPALSSNNLAYVIYTSGSTGKPKGCQIEHGNLYNYINWAINFYFDGKISGDFGLFTPLAFDFTITSIFCALLRCRTLYIYQNALEIDEILKHSFSIHSPIDIIKLTPAHISLLKHLNITETNIGKAIVGGEELTTEQVNILKGMDIEIINEYGPTETTVGCIIKVVEKDEKVLIGKPISNTNCYLLDKSMNLVPLGIKGEICIGGAGVGRGYLNNDSLTVEKFIPSPFRKGERLYRTGDLGRWLTDGNVEFFGRMDEQIKIRGYRIECGEIEQMLLQHPSIQEVAVIARDCGKEKELVGYIRSTDKNFKVSEIRAYLSRFMPDYMIPSWFVLMEEFPLTPNGKLDKKALPEPKGRDMAGNEYLPASNEMEQRLVDIWEQILGREPIGINDNFFELGGDSIKAIQVMAALHQVHFKCELRQIFQDPTISRLAPNICPIENIDQGIITGLVPLTPIQHWFFKELKGTFHHYNHSVLLKARKRLDETLLSSLFQEILKHHDALRIVYRINGDEIFQENLGQCPLSVETFDLMKDDEPAKKLELYANQVQSGLDLEKAPLMRVILFKAPDADRLLIVIHHLLVDGISWRILFEDISIGYQQALSGQPINLPLKTHSYKTWAESFEEYKNSALLLKEIDYWRTIEKTEAQPVPIDNASGSNLYKDRQTIEICLTETETDELLTQTNQAYNTRLNEILLTVLARTLFKWYGGTKSLIALESHGRENMELDISRTIGWFTSIFPIVLDISNSEKLDYQIKFIKETLRNVPQNGIGYGLLKYMT</sequence>
<protein>
    <submittedName>
        <fullName evidence="6">Surfactin synthetase</fullName>
    </submittedName>
</protein>
<evidence type="ECO:0000313" key="7">
    <source>
        <dbReference type="Proteomes" id="UP000076962"/>
    </source>
</evidence>
<reference evidence="6 7" key="1">
    <citation type="submission" date="2016-05" db="EMBL/GenBank/DDBJ databases">
        <title>Single-cell genome of chain-forming Candidatus Thiomargarita nelsonii and comparison to other large sulfur-oxidizing bacteria.</title>
        <authorList>
            <person name="Winkel M."/>
            <person name="Salman V."/>
            <person name="Woyke T."/>
            <person name="Schulz-Vogt H."/>
            <person name="Richter M."/>
            <person name="Flood B."/>
            <person name="Bailey J."/>
            <person name="Amann R."/>
            <person name="Mussmann M."/>
        </authorList>
    </citation>
    <scope>NUCLEOTIDE SEQUENCE [LARGE SCALE GENOMIC DNA]</scope>
    <source>
        <strain evidence="6 7">THI036</strain>
    </source>
</reference>
<evidence type="ECO:0000256" key="3">
    <source>
        <dbReference type="ARBA" id="ARBA00022450"/>
    </source>
</evidence>
<dbReference type="FunFam" id="3.30.300.30:FF:000010">
    <property type="entry name" value="Enterobactin synthetase component F"/>
    <property type="match status" value="1"/>
</dbReference>
<dbReference type="GO" id="GO:0003824">
    <property type="term" value="F:catalytic activity"/>
    <property type="evidence" value="ECO:0007669"/>
    <property type="project" value="InterPro"/>
</dbReference>
<dbReference type="SUPFAM" id="SSF52777">
    <property type="entry name" value="CoA-dependent acyltransferases"/>
    <property type="match status" value="3"/>
</dbReference>
<keyword evidence="7" id="KW-1185">Reference proteome</keyword>
<dbReference type="GO" id="GO:0031177">
    <property type="term" value="F:phosphopantetheine binding"/>
    <property type="evidence" value="ECO:0007669"/>
    <property type="project" value="TreeGrafter"/>
</dbReference>
<dbReference type="Pfam" id="PF00668">
    <property type="entry name" value="Condensation"/>
    <property type="match status" value="2"/>
</dbReference>
<dbReference type="FunFam" id="2.30.38.10:FF:000001">
    <property type="entry name" value="Non-ribosomal peptide synthetase PvdI"/>
    <property type="match status" value="1"/>
</dbReference>
<dbReference type="GO" id="GO:0043041">
    <property type="term" value="P:amino acid activation for nonribosomal peptide biosynthetic process"/>
    <property type="evidence" value="ECO:0007669"/>
    <property type="project" value="TreeGrafter"/>
</dbReference>
<evidence type="ECO:0000256" key="2">
    <source>
        <dbReference type="ARBA" id="ARBA00006432"/>
    </source>
</evidence>
<dbReference type="InterPro" id="IPR009081">
    <property type="entry name" value="PP-bd_ACP"/>
</dbReference>
<comment type="caution">
    <text evidence="6">The sequence shown here is derived from an EMBL/GenBank/DDBJ whole genome shotgun (WGS) entry which is preliminary data.</text>
</comment>
<feature type="non-terminal residue" evidence="6">
    <location>
        <position position="1042"/>
    </location>
</feature>
<dbReference type="InterPro" id="IPR000873">
    <property type="entry name" value="AMP-dep_synth/lig_dom"/>
</dbReference>
<dbReference type="Pfam" id="PF00501">
    <property type="entry name" value="AMP-binding"/>
    <property type="match status" value="1"/>
</dbReference>
<keyword evidence="3" id="KW-0596">Phosphopantetheine</keyword>
<dbReference type="InterPro" id="IPR036736">
    <property type="entry name" value="ACP-like_sf"/>
</dbReference>
<dbReference type="InterPro" id="IPR020845">
    <property type="entry name" value="AMP-binding_CS"/>
</dbReference>
<dbReference type="PANTHER" id="PTHR45527">
    <property type="entry name" value="NONRIBOSOMAL PEPTIDE SYNTHETASE"/>
    <property type="match status" value="1"/>
</dbReference>
<gene>
    <name evidence="6" type="ORF">THIOM_002231</name>
</gene>
<organism evidence="6 7">
    <name type="scientific">Candidatus Thiomargarita nelsonii</name>
    <dbReference type="NCBI Taxonomy" id="1003181"/>
    <lineage>
        <taxon>Bacteria</taxon>
        <taxon>Pseudomonadati</taxon>
        <taxon>Pseudomonadota</taxon>
        <taxon>Gammaproteobacteria</taxon>
        <taxon>Thiotrichales</taxon>
        <taxon>Thiotrichaceae</taxon>
        <taxon>Thiomargarita</taxon>
    </lineage>
</organism>
<dbReference type="GO" id="GO:0044550">
    <property type="term" value="P:secondary metabolite biosynthetic process"/>
    <property type="evidence" value="ECO:0007669"/>
    <property type="project" value="TreeGrafter"/>
</dbReference>
<dbReference type="InterPro" id="IPR045851">
    <property type="entry name" value="AMP-bd_C_sf"/>
</dbReference>
<dbReference type="SUPFAM" id="SSF56801">
    <property type="entry name" value="Acetyl-CoA synthetase-like"/>
    <property type="match status" value="1"/>
</dbReference>